<dbReference type="PANTHER" id="PTHR21299:SF1">
    <property type="entry name" value="PANTOATE--BETA-ALANINE LIGASE"/>
    <property type="match status" value="1"/>
</dbReference>
<comment type="function">
    <text evidence="8">Catalyzes the condensation of pantoate with beta-alanine in an ATP-dependent reaction via a pantoyl-adenylate intermediate.</text>
</comment>
<name>A0ABT0RQ16_9SPHN</name>
<keyword evidence="10" id="KW-1185">Reference proteome</keyword>
<feature type="binding site" evidence="8">
    <location>
        <begin position="184"/>
        <end position="187"/>
    </location>
    <ligand>
        <name>ATP</name>
        <dbReference type="ChEBI" id="CHEBI:30616"/>
    </ligand>
</feature>
<keyword evidence="5 8" id="KW-0547">Nucleotide-binding</keyword>
<dbReference type="NCBIfam" id="TIGR00125">
    <property type="entry name" value="cyt_tran_rel"/>
    <property type="match status" value="1"/>
</dbReference>
<comment type="catalytic activity">
    <reaction evidence="7 8">
        <text>(R)-pantoate + beta-alanine + ATP = (R)-pantothenate + AMP + diphosphate + H(+)</text>
        <dbReference type="Rhea" id="RHEA:10912"/>
        <dbReference type="ChEBI" id="CHEBI:15378"/>
        <dbReference type="ChEBI" id="CHEBI:15980"/>
        <dbReference type="ChEBI" id="CHEBI:29032"/>
        <dbReference type="ChEBI" id="CHEBI:30616"/>
        <dbReference type="ChEBI" id="CHEBI:33019"/>
        <dbReference type="ChEBI" id="CHEBI:57966"/>
        <dbReference type="ChEBI" id="CHEBI:456215"/>
        <dbReference type="EC" id="6.3.2.1"/>
    </reaction>
</comment>
<feature type="binding site" evidence="8">
    <location>
        <position position="176"/>
    </location>
    <ligand>
        <name>ATP</name>
        <dbReference type="ChEBI" id="CHEBI:30616"/>
    </ligand>
</feature>
<dbReference type="InterPro" id="IPR004821">
    <property type="entry name" value="Cyt_trans-like"/>
</dbReference>
<evidence type="ECO:0000313" key="9">
    <source>
        <dbReference type="EMBL" id="MCL6684758.1"/>
    </source>
</evidence>
<dbReference type="Pfam" id="PF02569">
    <property type="entry name" value="Pantoate_ligase"/>
    <property type="match status" value="1"/>
</dbReference>
<comment type="miscellaneous">
    <text evidence="8">The reaction proceeds by a bi uni uni bi ping pong mechanism.</text>
</comment>
<evidence type="ECO:0000256" key="3">
    <source>
        <dbReference type="ARBA" id="ARBA00022598"/>
    </source>
</evidence>
<gene>
    <name evidence="8 9" type="primary">panC</name>
    <name evidence="9" type="ORF">LZ536_12740</name>
</gene>
<feature type="active site" description="Proton donor" evidence="8">
    <location>
        <position position="37"/>
    </location>
</feature>
<dbReference type="EC" id="6.3.2.1" evidence="8"/>
<protein>
    <recommendedName>
        <fullName evidence="8">Pantothenate synthetase</fullName>
        <shortName evidence="8">PS</shortName>
        <ecNumber evidence="8">6.3.2.1</ecNumber>
    </recommendedName>
    <alternativeName>
        <fullName evidence="8">Pantoate--beta-alanine ligase</fullName>
    </alternativeName>
    <alternativeName>
        <fullName evidence="8">Pantoate-activating enzyme</fullName>
    </alternativeName>
</protein>
<feature type="binding site" evidence="8">
    <location>
        <position position="61"/>
    </location>
    <ligand>
        <name>beta-alanine</name>
        <dbReference type="ChEBI" id="CHEBI:57966"/>
    </ligand>
</feature>
<accession>A0ABT0RQ16</accession>
<keyword evidence="3 8" id="KW-0436">Ligase</keyword>
<feature type="binding site" evidence="8">
    <location>
        <position position="61"/>
    </location>
    <ligand>
        <name>(R)-pantoate</name>
        <dbReference type="ChEBI" id="CHEBI:15980"/>
    </ligand>
</feature>
<comment type="similarity">
    <text evidence="2 8">Belongs to the pantothenate synthetase family.</text>
</comment>
<dbReference type="EMBL" id="JAMGBD010000002">
    <property type="protein sequence ID" value="MCL6684758.1"/>
    <property type="molecule type" value="Genomic_DNA"/>
</dbReference>
<evidence type="ECO:0000256" key="1">
    <source>
        <dbReference type="ARBA" id="ARBA00004990"/>
    </source>
</evidence>
<dbReference type="GO" id="GO:0016874">
    <property type="term" value="F:ligase activity"/>
    <property type="evidence" value="ECO:0007669"/>
    <property type="project" value="UniProtKB-KW"/>
</dbReference>
<keyword evidence="8" id="KW-0963">Cytoplasm</keyword>
<keyword evidence="4 8" id="KW-0566">Pantothenate biosynthesis</keyword>
<proteinExistence type="inferred from homology"/>
<dbReference type="NCBIfam" id="TIGR00018">
    <property type="entry name" value="panC"/>
    <property type="match status" value="1"/>
</dbReference>
<organism evidence="9 10">
    <name type="scientific">Sphingomonas alba</name>
    <dbReference type="NCBI Taxonomy" id="2908208"/>
    <lineage>
        <taxon>Bacteria</taxon>
        <taxon>Pseudomonadati</taxon>
        <taxon>Pseudomonadota</taxon>
        <taxon>Alphaproteobacteria</taxon>
        <taxon>Sphingomonadales</taxon>
        <taxon>Sphingomonadaceae</taxon>
        <taxon>Sphingomonas</taxon>
    </lineage>
</organism>
<dbReference type="InterPro" id="IPR014729">
    <property type="entry name" value="Rossmann-like_a/b/a_fold"/>
</dbReference>
<evidence type="ECO:0000256" key="4">
    <source>
        <dbReference type="ARBA" id="ARBA00022655"/>
    </source>
</evidence>
<dbReference type="InterPro" id="IPR042176">
    <property type="entry name" value="Pantoate_ligase_C"/>
</dbReference>
<keyword evidence="6 8" id="KW-0067">ATP-binding</keyword>
<evidence type="ECO:0000256" key="5">
    <source>
        <dbReference type="ARBA" id="ARBA00022741"/>
    </source>
</evidence>
<comment type="subunit">
    <text evidence="8">Homodimer.</text>
</comment>
<reference evidence="9" key="1">
    <citation type="submission" date="2022-05" db="EMBL/GenBank/DDBJ databases">
        <authorList>
            <person name="Jo J.-H."/>
            <person name="Im W.-T."/>
        </authorList>
    </citation>
    <scope>NUCLEOTIDE SEQUENCE</scope>
    <source>
        <strain evidence="9">SE158</strain>
    </source>
</reference>
<sequence length="291" mass="30819">MQIIRDPQSLRAAVKALKDSGKSLAMVPTMGALHAGHVHLVNEAAKHADAVAASIFVNPTQFNDPADLARYPRQEEQDLVMLEAAGCEIAWLPTAGDMYPDGFATTVSVTGISKRWEGEHRLGHFDGVATVVAKLLIACEPDVALFGEKDFQQLTVIRRLVADLGLPVEIVGVPTVRDAVGLALSSRNAHLSPDERERALALPKALRDAAQQIAAGEPVGPALAAAKQALVNAGFLKIDYFALVDASTLVPLSEATVDMRLIAAATIGKTRLIDNVSVISDTVSETGSPPR</sequence>
<dbReference type="HAMAP" id="MF_00158">
    <property type="entry name" value="PanC"/>
    <property type="match status" value="1"/>
</dbReference>
<dbReference type="CDD" id="cd00560">
    <property type="entry name" value="PanC"/>
    <property type="match status" value="1"/>
</dbReference>
<evidence type="ECO:0000256" key="8">
    <source>
        <dbReference type="HAMAP-Rule" id="MF_00158"/>
    </source>
</evidence>
<dbReference type="Gene3D" id="3.40.50.620">
    <property type="entry name" value="HUPs"/>
    <property type="match status" value="1"/>
</dbReference>
<comment type="pathway">
    <text evidence="1 8">Cofactor biosynthesis; (R)-pantothenate biosynthesis; (R)-pantothenate from (R)-pantoate and beta-alanine: step 1/1.</text>
</comment>
<dbReference type="SUPFAM" id="SSF52374">
    <property type="entry name" value="Nucleotidylyl transferase"/>
    <property type="match status" value="1"/>
</dbReference>
<evidence type="ECO:0000313" key="10">
    <source>
        <dbReference type="Proteomes" id="UP001165363"/>
    </source>
</evidence>
<comment type="caution">
    <text evidence="9">The sequence shown here is derived from an EMBL/GenBank/DDBJ whole genome shotgun (WGS) entry which is preliminary data.</text>
</comment>
<dbReference type="Proteomes" id="UP001165363">
    <property type="component" value="Unassembled WGS sequence"/>
</dbReference>
<dbReference type="InterPro" id="IPR003721">
    <property type="entry name" value="Pantoate_ligase"/>
</dbReference>
<feature type="binding site" evidence="8">
    <location>
        <begin position="30"/>
        <end position="37"/>
    </location>
    <ligand>
        <name>ATP</name>
        <dbReference type="ChEBI" id="CHEBI:30616"/>
    </ligand>
</feature>
<evidence type="ECO:0000256" key="2">
    <source>
        <dbReference type="ARBA" id="ARBA00009256"/>
    </source>
</evidence>
<evidence type="ECO:0000256" key="7">
    <source>
        <dbReference type="ARBA" id="ARBA00048258"/>
    </source>
</evidence>
<dbReference type="PANTHER" id="PTHR21299">
    <property type="entry name" value="CYTIDYLATE KINASE/PANTOATE-BETA-ALANINE LIGASE"/>
    <property type="match status" value="1"/>
</dbReference>
<comment type="subcellular location">
    <subcellularLocation>
        <location evidence="8">Cytoplasm</location>
    </subcellularLocation>
</comment>
<feature type="binding site" evidence="8">
    <location>
        <begin position="147"/>
        <end position="150"/>
    </location>
    <ligand>
        <name>ATP</name>
        <dbReference type="ChEBI" id="CHEBI:30616"/>
    </ligand>
</feature>
<dbReference type="RefSeq" id="WP_249849153.1">
    <property type="nucleotide sequence ID" value="NZ_JAMGBD010000002.1"/>
</dbReference>
<evidence type="ECO:0000256" key="6">
    <source>
        <dbReference type="ARBA" id="ARBA00022840"/>
    </source>
</evidence>
<feature type="binding site" evidence="8">
    <location>
        <position position="153"/>
    </location>
    <ligand>
        <name>(R)-pantoate</name>
        <dbReference type="ChEBI" id="CHEBI:15980"/>
    </ligand>
</feature>
<dbReference type="Gene3D" id="3.30.1300.10">
    <property type="entry name" value="Pantoate-beta-alanine ligase, C-terminal domain"/>
    <property type="match status" value="1"/>
</dbReference>